<dbReference type="InterPro" id="IPR011009">
    <property type="entry name" value="Kinase-like_dom_sf"/>
</dbReference>
<dbReference type="InterPro" id="IPR051809">
    <property type="entry name" value="Plant_receptor-like_S/T_kinase"/>
</dbReference>
<keyword evidence="4" id="KW-0677">Repeat</keyword>
<keyword evidence="2" id="KW-0433">Leucine-rich repeat</keyword>
<dbReference type="Proteomes" id="UP001341281">
    <property type="component" value="Chromosome 01"/>
</dbReference>
<organism evidence="8 9">
    <name type="scientific">Paspalum notatum var. saurae</name>
    <dbReference type="NCBI Taxonomy" id="547442"/>
    <lineage>
        <taxon>Eukaryota</taxon>
        <taxon>Viridiplantae</taxon>
        <taxon>Streptophyta</taxon>
        <taxon>Embryophyta</taxon>
        <taxon>Tracheophyta</taxon>
        <taxon>Spermatophyta</taxon>
        <taxon>Magnoliopsida</taxon>
        <taxon>Liliopsida</taxon>
        <taxon>Poales</taxon>
        <taxon>Poaceae</taxon>
        <taxon>PACMAD clade</taxon>
        <taxon>Panicoideae</taxon>
        <taxon>Andropogonodae</taxon>
        <taxon>Paspaleae</taxon>
        <taxon>Paspalinae</taxon>
        <taxon>Paspalum</taxon>
    </lineage>
</organism>
<dbReference type="SUPFAM" id="SSF56112">
    <property type="entry name" value="Protein kinase-like (PK-like)"/>
    <property type="match status" value="1"/>
</dbReference>
<dbReference type="InterPro" id="IPR001245">
    <property type="entry name" value="Ser-Thr/Tyr_kinase_cat_dom"/>
</dbReference>
<keyword evidence="5" id="KW-1133">Transmembrane helix</keyword>
<feature type="non-terminal residue" evidence="8">
    <location>
        <position position="153"/>
    </location>
</feature>
<dbReference type="PROSITE" id="PS50011">
    <property type="entry name" value="PROTEIN_KINASE_DOM"/>
    <property type="match status" value="1"/>
</dbReference>
<feature type="domain" description="Protein kinase" evidence="7">
    <location>
        <begin position="1"/>
        <end position="153"/>
    </location>
</feature>
<dbReference type="InterPro" id="IPR008271">
    <property type="entry name" value="Ser/Thr_kinase_AS"/>
</dbReference>
<keyword evidence="9" id="KW-1185">Reference proteome</keyword>
<dbReference type="GO" id="GO:0016020">
    <property type="term" value="C:membrane"/>
    <property type="evidence" value="ECO:0007669"/>
    <property type="project" value="UniProtKB-SubCell"/>
</dbReference>
<evidence type="ECO:0000256" key="3">
    <source>
        <dbReference type="ARBA" id="ARBA00022692"/>
    </source>
</evidence>
<comment type="subcellular location">
    <subcellularLocation>
        <location evidence="1">Membrane</location>
    </subcellularLocation>
</comment>
<proteinExistence type="predicted"/>
<evidence type="ECO:0000313" key="8">
    <source>
        <dbReference type="EMBL" id="WVZ54023.1"/>
    </source>
</evidence>
<protein>
    <recommendedName>
        <fullName evidence="7">Protein kinase domain-containing protein</fullName>
    </recommendedName>
</protein>
<dbReference type="GO" id="GO:0004672">
    <property type="term" value="F:protein kinase activity"/>
    <property type="evidence" value="ECO:0007669"/>
    <property type="project" value="InterPro"/>
</dbReference>
<keyword evidence="3" id="KW-0812">Transmembrane</keyword>
<evidence type="ECO:0000259" key="7">
    <source>
        <dbReference type="PROSITE" id="PS50011"/>
    </source>
</evidence>
<dbReference type="Pfam" id="PF07714">
    <property type="entry name" value="PK_Tyr_Ser-Thr"/>
    <property type="match status" value="1"/>
</dbReference>
<gene>
    <name evidence="8" type="ORF">U9M48_004893</name>
</gene>
<evidence type="ECO:0000256" key="1">
    <source>
        <dbReference type="ARBA" id="ARBA00004370"/>
    </source>
</evidence>
<dbReference type="InterPro" id="IPR000719">
    <property type="entry name" value="Prot_kinase_dom"/>
</dbReference>
<evidence type="ECO:0000256" key="4">
    <source>
        <dbReference type="ARBA" id="ARBA00022737"/>
    </source>
</evidence>
<name>A0AAQ3SF46_PASNO</name>
<accession>A0AAQ3SF46</accession>
<evidence type="ECO:0000256" key="5">
    <source>
        <dbReference type="ARBA" id="ARBA00022989"/>
    </source>
</evidence>
<dbReference type="AlphaFoldDB" id="A0AAQ3SF46"/>
<evidence type="ECO:0000313" key="9">
    <source>
        <dbReference type="Proteomes" id="UP001341281"/>
    </source>
</evidence>
<dbReference type="EMBL" id="CP144745">
    <property type="protein sequence ID" value="WVZ54023.1"/>
    <property type="molecule type" value="Genomic_DNA"/>
</dbReference>
<dbReference type="Gene3D" id="1.10.510.10">
    <property type="entry name" value="Transferase(Phosphotransferase) domain 1"/>
    <property type="match status" value="1"/>
</dbReference>
<dbReference type="GO" id="GO:0005524">
    <property type="term" value="F:ATP binding"/>
    <property type="evidence" value="ECO:0007669"/>
    <property type="project" value="InterPro"/>
</dbReference>
<dbReference type="PANTHER" id="PTHR27008">
    <property type="entry name" value="OS04G0122200 PROTEIN"/>
    <property type="match status" value="1"/>
</dbReference>
<dbReference type="PANTHER" id="PTHR27008:SF537">
    <property type="entry name" value="OS11G0173432 PROTEIN"/>
    <property type="match status" value="1"/>
</dbReference>
<reference evidence="8 9" key="1">
    <citation type="submission" date="2024-02" db="EMBL/GenBank/DDBJ databases">
        <title>High-quality chromosome-scale genome assembly of Pensacola bahiagrass (Paspalum notatum Flugge var. saurae).</title>
        <authorList>
            <person name="Vega J.M."/>
            <person name="Podio M."/>
            <person name="Orjuela J."/>
            <person name="Siena L.A."/>
            <person name="Pessino S.C."/>
            <person name="Combes M.C."/>
            <person name="Mariac C."/>
            <person name="Albertini E."/>
            <person name="Pupilli F."/>
            <person name="Ortiz J.P.A."/>
            <person name="Leblanc O."/>
        </authorList>
    </citation>
    <scope>NUCLEOTIDE SEQUENCE [LARGE SCALE GENOMIC DNA]</scope>
    <source>
        <strain evidence="8">R1</strain>
        <tissue evidence="8">Leaf</tissue>
    </source>
</reference>
<sequence length="153" mass="16907">TVTNLLPKSFIEECNALRNVSSYPSACSSIDSEGNDFKALIYKFMPNGDMHKVLYSTRGDENSSNLNHITVVERLSIVVDVADALEYLHHNSQETIVHCDLKPSNILLDENMIAHLGTLDLQDSKWPQVCGGGQVSTAADVYSFGVVLIEIFF</sequence>
<evidence type="ECO:0000256" key="2">
    <source>
        <dbReference type="ARBA" id="ARBA00022614"/>
    </source>
</evidence>
<dbReference type="PROSITE" id="PS00108">
    <property type="entry name" value="PROTEIN_KINASE_ST"/>
    <property type="match status" value="1"/>
</dbReference>
<keyword evidence="6" id="KW-0472">Membrane</keyword>
<evidence type="ECO:0000256" key="6">
    <source>
        <dbReference type="ARBA" id="ARBA00023136"/>
    </source>
</evidence>